<dbReference type="Proteomes" id="UP001327560">
    <property type="component" value="Chromosome 1"/>
</dbReference>
<accession>A0AAQ3JPY4</accession>
<name>A0AAQ3JPY4_9LILI</name>
<gene>
    <name evidence="1" type="ORF">Cni_G02562</name>
</gene>
<sequence length="102" mass="11011">MTLLLDEDKKSMAAAVETSSISKLVSASSDGVDVSITATVGNSRSRLHKCSICGSKFSFNQVFVGHMRRQRLVVAATTEPAPPKVKKEKHVLLEVAMARARP</sequence>
<protein>
    <recommendedName>
        <fullName evidence="3">C2H2-type domain-containing protein</fullName>
    </recommendedName>
</protein>
<keyword evidence="2" id="KW-1185">Reference proteome</keyword>
<dbReference type="AlphaFoldDB" id="A0AAQ3JPY4"/>
<reference evidence="1 2" key="1">
    <citation type="submission" date="2023-10" db="EMBL/GenBank/DDBJ databases">
        <title>Chromosome-scale genome assembly provides insights into flower coloration mechanisms of Canna indica.</title>
        <authorList>
            <person name="Li C."/>
        </authorList>
    </citation>
    <scope>NUCLEOTIDE SEQUENCE [LARGE SCALE GENOMIC DNA]</scope>
    <source>
        <tissue evidence="1">Flower</tissue>
    </source>
</reference>
<evidence type="ECO:0000313" key="2">
    <source>
        <dbReference type="Proteomes" id="UP001327560"/>
    </source>
</evidence>
<evidence type="ECO:0000313" key="1">
    <source>
        <dbReference type="EMBL" id="WOK93861.1"/>
    </source>
</evidence>
<organism evidence="1 2">
    <name type="scientific">Canna indica</name>
    <name type="common">Indian-shot</name>
    <dbReference type="NCBI Taxonomy" id="4628"/>
    <lineage>
        <taxon>Eukaryota</taxon>
        <taxon>Viridiplantae</taxon>
        <taxon>Streptophyta</taxon>
        <taxon>Embryophyta</taxon>
        <taxon>Tracheophyta</taxon>
        <taxon>Spermatophyta</taxon>
        <taxon>Magnoliopsida</taxon>
        <taxon>Liliopsida</taxon>
        <taxon>Zingiberales</taxon>
        <taxon>Cannaceae</taxon>
        <taxon>Canna</taxon>
    </lineage>
</organism>
<dbReference type="EMBL" id="CP136890">
    <property type="protein sequence ID" value="WOK93861.1"/>
    <property type="molecule type" value="Genomic_DNA"/>
</dbReference>
<proteinExistence type="predicted"/>
<evidence type="ECO:0008006" key="3">
    <source>
        <dbReference type="Google" id="ProtNLM"/>
    </source>
</evidence>